<dbReference type="AlphaFoldDB" id="A0A1H0GEU6"/>
<keyword evidence="9" id="KW-1185">Reference proteome</keyword>
<keyword evidence="5" id="KW-0874">Quinone</keyword>
<sequence>MTNLHLFLPELYLIAIIIILFLQSISKKNFSLKWLPYACFLGIFISIYSLQFKGILFFNTYKIDALSQFFKFLTYLGLSICVLNAFKNPALTSSVKKADYFLFMAFSSLGILFLSSAIEIFTIYIALELTSYSLYILVPLKNREPKAVESAIKYMLYGAVATALGLYGASYILVQKHTTFLTTLATQSWTWDSSALAIVGFGLFLLSFLYKLSLFPFHFWSPDLYEGTSNETATFAATMPKIGAIIILIRLISFMPSIELKTTLAIFAAFSMTYGNLVALVQKDIKRLLGYSTISHAGYMILGLVAGTPKGLSAVAFYALAYILMNLAIFWVITNLSQQGENITIDNLKGLYKREPFLAFVLAAAAFGLAGIPPTIGFIGKFLLLSSAWGYGFNWLVIIGAINTAIAIFYYLNLVRFAYTKETNNPSLDISFNCRLVALALSISIVLIGIIPQNILHFLINSVNQLIP</sequence>
<proteinExistence type="inferred from homology"/>
<keyword evidence="2 5" id="KW-0812">Transmembrane</keyword>
<feature type="transmembrane region" description="Helical" evidence="5">
    <location>
        <begin position="436"/>
        <end position="460"/>
    </location>
</feature>
<feature type="domain" description="NADH:quinone oxidoreductase/Mrp antiporter transmembrane" evidence="7">
    <location>
        <begin position="119"/>
        <end position="406"/>
    </location>
</feature>
<evidence type="ECO:0000256" key="6">
    <source>
        <dbReference type="RuleBase" id="RU000320"/>
    </source>
</evidence>
<keyword evidence="5" id="KW-1278">Translocase</keyword>
<dbReference type="HAMAP" id="MF_00445">
    <property type="entry name" value="NDH1_NuoN_1"/>
    <property type="match status" value="1"/>
</dbReference>
<dbReference type="Proteomes" id="UP000199602">
    <property type="component" value="Unassembled WGS sequence"/>
</dbReference>
<feature type="transmembrane region" description="Helical" evidence="5">
    <location>
        <begin position="233"/>
        <end position="252"/>
    </location>
</feature>
<feature type="transmembrane region" description="Helical" evidence="5">
    <location>
        <begin position="357"/>
        <end position="380"/>
    </location>
</feature>
<dbReference type="GO" id="GO:0050136">
    <property type="term" value="F:NADH dehydrogenase (quinone) (non-electrogenic) activity"/>
    <property type="evidence" value="ECO:0007669"/>
    <property type="project" value="UniProtKB-UniRule"/>
</dbReference>
<feature type="transmembrane region" description="Helical" evidence="5">
    <location>
        <begin position="194"/>
        <end position="212"/>
    </location>
</feature>
<evidence type="ECO:0000313" key="8">
    <source>
        <dbReference type="EMBL" id="SDO05455.1"/>
    </source>
</evidence>
<comment type="function">
    <text evidence="5">NDH-1 shuttles electrons from NADH, via FMN and iron-sulfur (Fe-S) centers, to quinones in the respiratory chain. The immediate electron acceptor for the enzyme in this species is believed to be ubiquinone. Couples the redox reaction to proton translocation (for every two electrons transferred, four hydrogen ions are translocated across the cytoplasmic membrane), and thus conserves the redox energy in a proton gradient.</text>
</comment>
<name>A0A1H0GEU6_9BACT</name>
<feature type="transmembrane region" description="Helical" evidence="5">
    <location>
        <begin position="288"/>
        <end position="309"/>
    </location>
</feature>
<gene>
    <name evidence="5" type="primary">nuoN</name>
    <name evidence="8" type="ORF">SAMN04488516_1183</name>
</gene>
<keyword evidence="3 5" id="KW-1133">Transmembrane helix</keyword>
<dbReference type="RefSeq" id="WP_092066610.1">
    <property type="nucleotide sequence ID" value="NZ_FNIN01000018.1"/>
</dbReference>
<dbReference type="PANTHER" id="PTHR22773">
    <property type="entry name" value="NADH DEHYDROGENASE"/>
    <property type="match status" value="1"/>
</dbReference>
<comment type="catalytic activity">
    <reaction evidence="5">
        <text>a quinone + NADH + 5 H(+)(in) = a quinol + NAD(+) + 4 H(+)(out)</text>
        <dbReference type="Rhea" id="RHEA:57888"/>
        <dbReference type="ChEBI" id="CHEBI:15378"/>
        <dbReference type="ChEBI" id="CHEBI:24646"/>
        <dbReference type="ChEBI" id="CHEBI:57540"/>
        <dbReference type="ChEBI" id="CHEBI:57945"/>
        <dbReference type="ChEBI" id="CHEBI:132124"/>
    </reaction>
</comment>
<feature type="transmembrane region" description="Helical" evidence="5">
    <location>
        <begin position="315"/>
        <end position="336"/>
    </location>
</feature>
<feature type="transmembrane region" description="Helical" evidence="5">
    <location>
        <begin position="152"/>
        <end position="174"/>
    </location>
</feature>
<evidence type="ECO:0000256" key="1">
    <source>
        <dbReference type="ARBA" id="ARBA00004127"/>
    </source>
</evidence>
<feature type="transmembrane region" description="Helical" evidence="5">
    <location>
        <begin position="6"/>
        <end position="22"/>
    </location>
</feature>
<dbReference type="EC" id="7.1.1.-" evidence="5"/>
<evidence type="ECO:0000313" key="9">
    <source>
        <dbReference type="Proteomes" id="UP000199602"/>
    </source>
</evidence>
<evidence type="ECO:0000259" key="7">
    <source>
        <dbReference type="Pfam" id="PF00361"/>
    </source>
</evidence>
<keyword evidence="4 5" id="KW-0472">Membrane</keyword>
<comment type="subunit">
    <text evidence="5">NDH-1 is composed of 14 different subunits. Subunits NuoA, H, J, K, L, M, N constitute the membrane sector of the complex.</text>
</comment>
<dbReference type="GO" id="GO:0005886">
    <property type="term" value="C:plasma membrane"/>
    <property type="evidence" value="ECO:0007669"/>
    <property type="project" value="UniProtKB-SubCell"/>
</dbReference>
<dbReference type="GO" id="GO:0012505">
    <property type="term" value="C:endomembrane system"/>
    <property type="evidence" value="ECO:0007669"/>
    <property type="project" value="UniProtKB-SubCell"/>
</dbReference>
<keyword evidence="5" id="KW-0813">Transport</keyword>
<evidence type="ECO:0000256" key="3">
    <source>
        <dbReference type="ARBA" id="ARBA00022989"/>
    </source>
</evidence>
<comment type="similarity">
    <text evidence="5">Belongs to the complex I subunit 2 family.</text>
</comment>
<keyword evidence="5" id="KW-1003">Cell membrane</keyword>
<organism evidence="8 9">
    <name type="scientific">Desulfonauticus submarinus</name>
    <dbReference type="NCBI Taxonomy" id="206665"/>
    <lineage>
        <taxon>Bacteria</taxon>
        <taxon>Pseudomonadati</taxon>
        <taxon>Thermodesulfobacteriota</taxon>
        <taxon>Desulfovibrionia</taxon>
        <taxon>Desulfovibrionales</taxon>
        <taxon>Desulfonauticaceae</taxon>
        <taxon>Desulfonauticus</taxon>
    </lineage>
</organism>
<feature type="transmembrane region" description="Helical" evidence="5">
    <location>
        <begin position="392"/>
        <end position="415"/>
    </location>
</feature>
<keyword evidence="5" id="KW-0830">Ubiquinone</keyword>
<dbReference type="EMBL" id="FNIN01000018">
    <property type="protein sequence ID" value="SDO05455.1"/>
    <property type="molecule type" value="Genomic_DNA"/>
</dbReference>
<feature type="transmembrane region" description="Helical" evidence="5">
    <location>
        <begin position="69"/>
        <end position="86"/>
    </location>
</feature>
<protein>
    <recommendedName>
        <fullName evidence="5">NADH-quinone oxidoreductase subunit N</fullName>
        <ecNumber evidence="5">7.1.1.-</ecNumber>
    </recommendedName>
    <alternativeName>
        <fullName evidence="5">NADH dehydrogenase I subunit N</fullName>
    </alternativeName>
    <alternativeName>
        <fullName evidence="5">NDH-1 subunit N</fullName>
    </alternativeName>
</protein>
<dbReference type="OrthoDB" id="9805769at2"/>
<keyword evidence="5" id="KW-0520">NAD</keyword>
<feature type="transmembrane region" description="Helical" evidence="5">
    <location>
        <begin position="98"/>
        <end position="115"/>
    </location>
</feature>
<evidence type="ECO:0000256" key="5">
    <source>
        <dbReference type="HAMAP-Rule" id="MF_00445"/>
    </source>
</evidence>
<reference evidence="8 9" key="1">
    <citation type="submission" date="2016-10" db="EMBL/GenBank/DDBJ databases">
        <authorList>
            <person name="de Groot N.N."/>
        </authorList>
    </citation>
    <scope>NUCLEOTIDE SEQUENCE [LARGE SCALE GENOMIC DNA]</scope>
    <source>
        <strain evidence="8 9">DSM 15269</strain>
    </source>
</reference>
<dbReference type="GO" id="GO:0042773">
    <property type="term" value="P:ATP synthesis coupled electron transport"/>
    <property type="evidence" value="ECO:0007669"/>
    <property type="project" value="InterPro"/>
</dbReference>
<comment type="subcellular location">
    <subcellularLocation>
        <location evidence="5">Cell membrane</location>
        <topology evidence="5">Multi-pass membrane protein</topology>
    </subcellularLocation>
    <subcellularLocation>
        <location evidence="1">Endomembrane system</location>
        <topology evidence="1">Multi-pass membrane protein</topology>
    </subcellularLocation>
    <subcellularLocation>
        <location evidence="6">Membrane</location>
        <topology evidence="6">Multi-pass membrane protein</topology>
    </subcellularLocation>
</comment>
<dbReference type="InterPro" id="IPR001750">
    <property type="entry name" value="ND/Mrp_TM"/>
</dbReference>
<accession>A0A1H0GEU6</accession>
<evidence type="ECO:0000256" key="2">
    <source>
        <dbReference type="ARBA" id="ARBA00022692"/>
    </source>
</evidence>
<feature type="transmembrane region" description="Helical" evidence="5">
    <location>
        <begin position="34"/>
        <end position="57"/>
    </location>
</feature>
<dbReference type="Pfam" id="PF00361">
    <property type="entry name" value="Proton_antipo_M"/>
    <property type="match status" value="1"/>
</dbReference>
<evidence type="ECO:0000256" key="4">
    <source>
        <dbReference type="ARBA" id="ARBA00023136"/>
    </source>
</evidence>
<dbReference type="GO" id="GO:0008137">
    <property type="term" value="F:NADH dehydrogenase (ubiquinone) activity"/>
    <property type="evidence" value="ECO:0007669"/>
    <property type="project" value="InterPro"/>
</dbReference>
<dbReference type="InterPro" id="IPR010096">
    <property type="entry name" value="NADH-Q_OxRdtase_suN/2"/>
</dbReference>
<dbReference type="STRING" id="206665.SAMN04488516_1183"/>
<dbReference type="GO" id="GO:0048038">
    <property type="term" value="F:quinone binding"/>
    <property type="evidence" value="ECO:0007669"/>
    <property type="project" value="UniProtKB-KW"/>
</dbReference>